<dbReference type="SUPFAM" id="SSF161098">
    <property type="entry name" value="MetI-like"/>
    <property type="match status" value="1"/>
</dbReference>
<evidence type="ECO:0000256" key="10">
    <source>
        <dbReference type="RuleBase" id="RU363032"/>
    </source>
</evidence>
<evidence type="ECO:0000259" key="12">
    <source>
        <dbReference type="PROSITE" id="PS50928"/>
    </source>
</evidence>
<comment type="caution">
    <text evidence="13">The sequence shown here is derived from an EMBL/GenBank/DDBJ whole genome shotgun (WGS) entry which is preliminary data.</text>
</comment>
<dbReference type="Pfam" id="PF00528">
    <property type="entry name" value="BPD_transp_1"/>
    <property type="match status" value="1"/>
</dbReference>
<keyword evidence="4 10" id="KW-0813">Transport</keyword>
<evidence type="ECO:0000256" key="8">
    <source>
        <dbReference type="ARBA" id="ARBA00022989"/>
    </source>
</evidence>
<protein>
    <recommendedName>
        <fullName evidence="11">Molybdenum transport system permease</fullName>
    </recommendedName>
</protein>
<dbReference type="InterPro" id="IPR035906">
    <property type="entry name" value="MetI-like_sf"/>
</dbReference>
<keyword evidence="8 10" id="KW-1133">Transmembrane helix</keyword>
<evidence type="ECO:0000256" key="9">
    <source>
        <dbReference type="ARBA" id="ARBA00023136"/>
    </source>
</evidence>
<dbReference type="Gene3D" id="1.10.3720.10">
    <property type="entry name" value="MetI-like"/>
    <property type="match status" value="1"/>
</dbReference>
<comment type="similarity">
    <text evidence="3 11">Belongs to the binding-protein-dependent transport system permease family. CysTW subfamily.</text>
</comment>
<dbReference type="Proteomes" id="UP000283734">
    <property type="component" value="Unassembled WGS sequence"/>
</dbReference>
<feature type="transmembrane region" description="Helical" evidence="10">
    <location>
        <begin position="12"/>
        <end position="36"/>
    </location>
</feature>
<comment type="subcellular location">
    <subcellularLocation>
        <location evidence="11">Cell inner membrane</location>
        <topology evidence="11">Multi-pass membrane protein</topology>
    </subcellularLocation>
    <subcellularLocation>
        <location evidence="2 10">Cell membrane</location>
        <topology evidence="2 10">Multi-pass membrane protein</topology>
    </subcellularLocation>
</comment>
<dbReference type="RefSeq" id="WP_119917484.1">
    <property type="nucleotide sequence ID" value="NZ_QYYA01000001.1"/>
</dbReference>
<evidence type="ECO:0000313" key="13">
    <source>
        <dbReference type="EMBL" id="RJG19911.1"/>
    </source>
</evidence>
<dbReference type="PANTHER" id="PTHR30183">
    <property type="entry name" value="MOLYBDENUM TRANSPORT SYSTEM PERMEASE PROTEIN MODB"/>
    <property type="match status" value="1"/>
</dbReference>
<name>A0A418Y2Y9_9GAMM</name>
<organism evidence="13 14">
    <name type="scientific">Alcanivorax profundi</name>
    <dbReference type="NCBI Taxonomy" id="2338368"/>
    <lineage>
        <taxon>Bacteria</taxon>
        <taxon>Pseudomonadati</taxon>
        <taxon>Pseudomonadota</taxon>
        <taxon>Gammaproteobacteria</taxon>
        <taxon>Oceanospirillales</taxon>
        <taxon>Alcanivoracaceae</taxon>
        <taxon>Alcanivorax</taxon>
    </lineage>
</organism>
<feature type="transmembrane region" description="Helical" evidence="10">
    <location>
        <begin position="48"/>
        <end position="67"/>
    </location>
</feature>
<evidence type="ECO:0000256" key="2">
    <source>
        <dbReference type="ARBA" id="ARBA00004651"/>
    </source>
</evidence>
<evidence type="ECO:0000256" key="1">
    <source>
        <dbReference type="ARBA" id="ARBA00002949"/>
    </source>
</evidence>
<evidence type="ECO:0000256" key="11">
    <source>
        <dbReference type="RuleBase" id="RU365097"/>
    </source>
</evidence>
<sequence>MLNNGDWLALWVGIKLALVTTAILLLLCTPLAWWLARRRVPGAALLEAIFALPLVLPPSVLGFYLLIALGPQGPGGWLAQLAGMRSLAFSFPGLVIGSVVYSLPFVLQPLKNAFVALDQRQLDMAAVAGARPLDRFVSLVLPQARPGYASAAMLGFAHTLGEFGVVLMIGGSLAGQTRVASVALYEHVEAGDYASAHRLAAVLMVISVVLLWALFRWQRRAGAQARGRGDWL</sequence>
<feature type="domain" description="ABC transmembrane type-1" evidence="12">
    <location>
        <begin position="10"/>
        <end position="214"/>
    </location>
</feature>
<accession>A0A418Y2Y9</accession>
<feature type="transmembrane region" description="Helical" evidence="10">
    <location>
        <begin position="195"/>
        <end position="215"/>
    </location>
</feature>
<reference evidence="13 14" key="1">
    <citation type="submission" date="2018-09" db="EMBL/GenBank/DDBJ databases">
        <title>Alcanivorax profundi sp. nov., isolated from 1000 m-depth seawater of the Mariana Trench.</title>
        <authorList>
            <person name="Liu J."/>
        </authorList>
    </citation>
    <scope>NUCLEOTIDE SEQUENCE [LARGE SCALE GENOMIC DNA]</scope>
    <source>
        <strain evidence="13 14">MTEO17</strain>
    </source>
</reference>
<dbReference type="OrthoDB" id="9795403at2"/>
<dbReference type="InterPro" id="IPR011867">
    <property type="entry name" value="ModB_ABC"/>
</dbReference>
<dbReference type="EMBL" id="QYYA01000001">
    <property type="protein sequence ID" value="RJG19911.1"/>
    <property type="molecule type" value="Genomic_DNA"/>
</dbReference>
<evidence type="ECO:0000313" key="14">
    <source>
        <dbReference type="Proteomes" id="UP000283734"/>
    </source>
</evidence>
<evidence type="ECO:0000256" key="3">
    <source>
        <dbReference type="ARBA" id="ARBA00007069"/>
    </source>
</evidence>
<keyword evidence="11" id="KW-0997">Cell inner membrane</keyword>
<keyword evidence="5" id="KW-1003">Cell membrane</keyword>
<dbReference type="InterPro" id="IPR000515">
    <property type="entry name" value="MetI-like"/>
</dbReference>
<keyword evidence="7 10" id="KW-0812">Transmembrane</keyword>
<dbReference type="PROSITE" id="PS50928">
    <property type="entry name" value="ABC_TM1"/>
    <property type="match status" value="1"/>
</dbReference>
<gene>
    <name evidence="13" type="primary">modB</name>
    <name evidence="13" type="ORF">D4A39_03465</name>
</gene>
<dbReference type="PANTHER" id="PTHR30183:SF8">
    <property type="entry name" value="MOLYBDENUM TRANSPORT SYSTEM PERMEASE"/>
    <property type="match status" value="1"/>
</dbReference>
<keyword evidence="9 10" id="KW-0472">Membrane</keyword>
<evidence type="ECO:0000256" key="7">
    <source>
        <dbReference type="ARBA" id="ARBA00022692"/>
    </source>
</evidence>
<evidence type="ECO:0000256" key="5">
    <source>
        <dbReference type="ARBA" id="ARBA00022475"/>
    </source>
</evidence>
<dbReference type="NCBIfam" id="TIGR02141">
    <property type="entry name" value="modB_ABC"/>
    <property type="match status" value="1"/>
</dbReference>
<dbReference type="CDD" id="cd06261">
    <property type="entry name" value="TM_PBP2"/>
    <property type="match status" value="1"/>
</dbReference>
<feature type="transmembrane region" description="Helical" evidence="10">
    <location>
        <begin position="87"/>
        <end position="107"/>
    </location>
</feature>
<keyword evidence="14" id="KW-1185">Reference proteome</keyword>
<evidence type="ECO:0000256" key="4">
    <source>
        <dbReference type="ARBA" id="ARBA00022448"/>
    </source>
</evidence>
<comment type="function">
    <text evidence="1 11">Part of the binding-protein-dependent transport system for molybdenum; probably responsible for the translocation of the substrate across the membrane.</text>
</comment>
<proteinExistence type="inferred from homology"/>
<dbReference type="AlphaFoldDB" id="A0A418Y2Y9"/>
<evidence type="ECO:0000256" key="6">
    <source>
        <dbReference type="ARBA" id="ARBA00022505"/>
    </source>
</evidence>
<keyword evidence="6 11" id="KW-0500">Molybdenum</keyword>
<feature type="transmembrane region" description="Helical" evidence="10">
    <location>
        <begin position="151"/>
        <end position="175"/>
    </location>
</feature>
<dbReference type="GO" id="GO:0015098">
    <property type="term" value="F:molybdate ion transmembrane transporter activity"/>
    <property type="evidence" value="ECO:0007669"/>
    <property type="project" value="UniProtKB-UniRule"/>
</dbReference>
<dbReference type="GO" id="GO:0005886">
    <property type="term" value="C:plasma membrane"/>
    <property type="evidence" value="ECO:0007669"/>
    <property type="project" value="UniProtKB-SubCell"/>
</dbReference>